<keyword evidence="1" id="KW-0812">Transmembrane</keyword>
<organism evidence="2 3">
    <name type="scientific">Chaetoceros tenuissimus</name>
    <dbReference type="NCBI Taxonomy" id="426638"/>
    <lineage>
        <taxon>Eukaryota</taxon>
        <taxon>Sar</taxon>
        <taxon>Stramenopiles</taxon>
        <taxon>Ochrophyta</taxon>
        <taxon>Bacillariophyta</taxon>
        <taxon>Coscinodiscophyceae</taxon>
        <taxon>Chaetocerotophycidae</taxon>
        <taxon>Chaetocerotales</taxon>
        <taxon>Chaetocerotaceae</taxon>
        <taxon>Chaetoceros</taxon>
    </lineage>
</organism>
<dbReference type="EMBL" id="BLLK01000027">
    <property type="protein sequence ID" value="GFH48278.1"/>
    <property type="molecule type" value="Genomic_DNA"/>
</dbReference>
<keyword evidence="1" id="KW-0472">Membrane</keyword>
<comment type="caution">
    <text evidence="2">The sequence shown here is derived from an EMBL/GenBank/DDBJ whole genome shotgun (WGS) entry which is preliminary data.</text>
</comment>
<dbReference type="AlphaFoldDB" id="A0AAD3CLT0"/>
<dbReference type="Proteomes" id="UP001054902">
    <property type="component" value="Unassembled WGS sequence"/>
</dbReference>
<feature type="transmembrane region" description="Helical" evidence="1">
    <location>
        <begin position="106"/>
        <end position="128"/>
    </location>
</feature>
<evidence type="ECO:0000313" key="3">
    <source>
        <dbReference type="Proteomes" id="UP001054902"/>
    </source>
</evidence>
<gene>
    <name evidence="2" type="ORF">CTEN210_04754</name>
</gene>
<reference evidence="2 3" key="1">
    <citation type="journal article" date="2021" name="Sci. Rep.">
        <title>The genome of the diatom Chaetoceros tenuissimus carries an ancient integrated fragment of an extant virus.</title>
        <authorList>
            <person name="Hongo Y."/>
            <person name="Kimura K."/>
            <person name="Takaki Y."/>
            <person name="Yoshida Y."/>
            <person name="Baba S."/>
            <person name="Kobayashi G."/>
            <person name="Nagasaki K."/>
            <person name="Hano T."/>
            <person name="Tomaru Y."/>
        </authorList>
    </citation>
    <scope>NUCLEOTIDE SEQUENCE [LARGE SCALE GENOMIC DNA]</scope>
    <source>
        <strain evidence="2 3">NIES-3715</strain>
    </source>
</reference>
<name>A0AAD3CLT0_9STRA</name>
<protein>
    <submittedName>
        <fullName evidence="2">Uncharacterized protein</fullName>
    </submittedName>
</protein>
<keyword evidence="1" id="KW-1133">Transmembrane helix</keyword>
<evidence type="ECO:0000313" key="2">
    <source>
        <dbReference type="EMBL" id="GFH48278.1"/>
    </source>
</evidence>
<accession>A0AAD3CLT0</accession>
<evidence type="ECO:0000256" key="1">
    <source>
        <dbReference type="SAM" id="Phobius"/>
    </source>
</evidence>
<proteinExistence type="predicted"/>
<sequence length="133" mass="14520">MPPTICGGGYACFAFGQKTYFSMNNKAVISDNINSTTNFFVGSTTVIATYSIISTRFPKEKVLSSDVSPDEMKTKKFVPIHKQSKNSQFQPPKTAKEAFQRFGRPFMIRAGAAGVGFFFAGVTTSIAASRYNS</sequence>
<keyword evidence="3" id="KW-1185">Reference proteome</keyword>